<gene>
    <name evidence="2" type="ORF">DPMN_043946</name>
</gene>
<name>A0A9D4HYE1_DREPO</name>
<dbReference type="EMBL" id="JAIWYP010000011">
    <property type="protein sequence ID" value="KAH3737363.1"/>
    <property type="molecule type" value="Genomic_DNA"/>
</dbReference>
<evidence type="ECO:0000313" key="3">
    <source>
        <dbReference type="Proteomes" id="UP000828390"/>
    </source>
</evidence>
<evidence type="ECO:0000256" key="1">
    <source>
        <dbReference type="SAM" id="MobiDB-lite"/>
    </source>
</evidence>
<organism evidence="2 3">
    <name type="scientific">Dreissena polymorpha</name>
    <name type="common">Zebra mussel</name>
    <name type="synonym">Mytilus polymorpha</name>
    <dbReference type="NCBI Taxonomy" id="45954"/>
    <lineage>
        <taxon>Eukaryota</taxon>
        <taxon>Metazoa</taxon>
        <taxon>Spiralia</taxon>
        <taxon>Lophotrochozoa</taxon>
        <taxon>Mollusca</taxon>
        <taxon>Bivalvia</taxon>
        <taxon>Autobranchia</taxon>
        <taxon>Heteroconchia</taxon>
        <taxon>Euheterodonta</taxon>
        <taxon>Imparidentia</taxon>
        <taxon>Neoheterodontei</taxon>
        <taxon>Myida</taxon>
        <taxon>Dreissenoidea</taxon>
        <taxon>Dreissenidae</taxon>
        <taxon>Dreissena</taxon>
    </lineage>
</organism>
<reference evidence="2" key="1">
    <citation type="journal article" date="2019" name="bioRxiv">
        <title>The Genome of the Zebra Mussel, Dreissena polymorpha: A Resource for Invasive Species Research.</title>
        <authorList>
            <person name="McCartney M.A."/>
            <person name="Auch B."/>
            <person name="Kono T."/>
            <person name="Mallez S."/>
            <person name="Zhang Y."/>
            <person name="Obille A."/>
            <person name="Becker A."/>
            <person name="Abrahante J.E."/>
            <person name="Garbe J."/>
            <person name="Badalamenti J.P."/>
            <person name="Herman A."/>
            <person name="Mangelson H."/>
            <person name="Liachko I."/>
            <person name="Sullivan S."/>
            <person name="Sone E.D."/>
            <person name="Koren S."/>
            <person name="Silverstein K.A.T."/>
            <person name="Beckman K.B."/>
            <person name="Gohl D.M."/>
        </authorList>
    </citation>
    <scope>NUCLEOTIDE SEQUENCE</scope>
    <source>
        <strain evidence="2">Duluth1</strain>
        <tissue evidence="2">Whole animal</tissue>
    </source>
</reference>
<dbReference type="AlphaFoldDB" id="A0A9D4HYE1"/>
<keyword evidence="3" id="KW-1185">Reference proteome</keyword>
<protein>
    <submittedName>
        <fullName evidence="2">Uncharacterized protein</fullName>
    </submittedName>
</protein>
<reference evidence="2" key="2">
    <citation type="submission" date="2020-11" db="EMBL/GenBank/DDBJ databases">
        <authorList>
            <person name="McCartney M.A."/>
            <person name="Auch B."/>
            <person name="Kono T."/>
            <person name="Mallez S."/>
            <person name="Becker A."/>
            <person name="Gohl D.M."/>
            <person name="Silverstein K.A.T."/>
            <person name="Koren S."/>
            <person name="Bechman K.B."/>
            <person name="Herman A."/>
            <person name="Abrahante J.E."/>
            <person name="Garbe J."/>
        </authorList>
    </citation>
    <scope>NUCLEOTIDE SEQUENCE</scope>
    <source>
        <strain evidence="2">Duluth1</strain>
        <tissue evidence="2">Whole animal</tissue>
    </source>
</reference>
<proteinExistence type="predicted"/>
<accession>A0A9D4HYE1</accession>
<sequence>MGHAGFKTRSRGHLVNRTGTVPPEWKQATVIPIPKPGSHYRPRHPPGALRIALSALNYTPGALLEEEAGMLPLDLRRKQQSINFWARA</sequence>
<feature type="compositionally biased region" description="Basic residues" evidence="1">
    <location>
        <begin position="1"/>
        <end position="14"/>
    </location>
</feature>
<evidence type="ECO:0000313" key="2">
    <source>
        <dbReference type="EMBL" id="KAH3737363.1"/>
    </source>
</evidence>
<feature type="region of interest" description="Disordered" evidence="1">
    <location>
        <begin position="1"/>
        <end position="21"/>
    </location>
</feature>
<dbReference type="Proteomes" id="UP000828390">
    <property type="component" value="Unassembled WGS sequence"/>
</dbReference>
<comment type="caution">
    <text evidence="2">The sequence shown here is derived from an EMBL/GenBank/DDBJ whole genome shotgun (WGS) entry which is preliminary data.</text>
</comment>